<keyword evidence="8" id="KW-1185">Reference proteome</keyword>
<dbReference type="InterPro" id="IPR036188">
    <property type="entry name" value="FAD/NAD-bd_sf"/>
</dbReference>
<gene>
    <name evidence="7" type="primary">thiO</name>
    <name evidence="7" type="ORF">Cch02nite_35350</name>
</gene>
<proteinExistence type="predicted"/>
<dbReference type="GO" id="GO:0043799">
    <property type="term" value="F:glycine oxidase activity"/>
    <property type="evidence" value="ECO:0007669"/>
    <property type="project" value="UniProtKB-EC"/>
</dbReference>
<dbReference type="PANTHER" id="PTHR13847:SF289">
    <property type="entry name" value="GLYCINE OXIDASE"/>
    <property type="match status" value="1"/>
</dbReference>
<dbReference type="GO" id="GO:0005737">
    <property type="term" value="C:cytoplasm"/>
    <property type="evidence" value="ECO:0007669"/>
    <property type="project" value="TreeGrafter"/>
</dbReference>
<keyword evidence="3" id="KW-0560">Oxidoreductase</keyword>
<sequence length="348" mass="36428">MAPLSVSVVGGGIIGLSIAWACARRGHAVTVHDPAPGRGASHVAAGMLAPVGESYFGERELTALLLECARRWPEYAAELAAATGHDLGHRTEGTLQVGLTADDLAQLRRLWTYQRELGAEVVALDGDGLREREPLLHPRARGVLVESDHQVDPRRVVAALCELVPVRREVVHSLSELDADVVVLAAGCASAALGGLPVRPVQGAVLRLRGQVAPRHVIRGYADGHAVYVVPRRDGEVLVGATVEERADGHATAGGVRDLLRAATDLVPELAEHALVEVSVGQRPGTADNGPIVGQLAPGVLVATGHYRHGVLAAPYTASAVADLVDGATLPPLWEPFTPQRLTAGGIE</sequence>
<dbReference type="UniPathway" id="UPA00060"/>
<dbReference type="InterPro" id="IPR012727">
    <property type="entry name" value="Gly_oxidase_ThiO"/>
</dbReference>
<name>A0A8J3JZJ0_9ACTN</name>
<dbReference type="GO" id="GO:0050660">
    <property type="term" value="F:flavin adenine dinucleotide binding"/>
    <property type="evidence" value="ECO:0007669"/>
    <property type="project" value="InterPro"/>
</dbReference>
<evidence type="ECO:0000256" key="2">
    <source>
        <dbReference type="ARBA" id="ARBA00022977"/>
    </source>
</evidence>
<dbReference type="EMBL" id="BONG01000020">
    <property type="protein sequence ID" value="GIF90091.1"/>
    <property type="molecule type" value="Genomic_DNA"/>
</dbReference>
<evidence type="ECO:0000313" key="8">
    <source>
        <dbReference type="Proteomes" id="UP000619293"/>
    </source>
</evidence>
<feature type="domain" description="FAD dependent oxidoreductase" evidence="6">
    <location>
        <begin position="6"/>
        <end position="324"/>
    </location>
</feature>
<comment type="pathway">
    <text evidence="1">Cofactor biosynthesis; thiamine diphosphate biosynthesis.</text>
</comment>
<dbReference type="PANTHER" id="PTHR13847">
    <property type="entry name" value="SARCOSINE DEHYDROGENASE-RELATED"/>
    <property type="match status" value="1"/>
</dbReference>
<evidence type="ECO:0000256" key="4">
    <source>
        <dbReference type="ARBA" id="ARBA00049872"/>
    </source>
</evidence>
<dbReference type="Pfam" id="PF01266">
    <property type="entry name" value="DAO"/>
    <property type="match status" value="1"/>
</dbReference>
<dbReference type="Gene3D" id="3.30.9.10">
    <property type="entry name" value="D-Amino Acid Oxidase, subunit A, domain 2"/>
    <property type="match status" value="2"/>
</dbReference>
<dbReference type="EC" id="1.4.3.19" evidence="5"/>
<dbReference type="SUPFAM" id="SSF54373">
    <property type="entry name" value="FAD-linked reductases, C-terminal domain"/>
    <property type="match status" value="1"/>
</dbReference>
<evidence type="ECO:0000256" key="1">
    <source>
        <dbReference type="ARBA" id="ARBA00004948"/>
    </source>
</evidence>
<dbReference type="SUPFAM" id="SSF51905">
    <property type="entry name" value="FAD/NAD(P)-binding domain"/>
    <property type="match status" value="1"/>
</dbReference>
<comment type="caution">
    <text evidence="7">The sequence shown here is derived from an EMBL/GenBank/DDBJ whole genome shotgun (WGS) entry which is preliminary data.</text>
</comment>
<dbReference type="GO" id="GO:0009229">
    <property type="term" value="P:thiamine diphosphate biosynthetic process"/>
    <property type="evidence" value="ECO:0007669"/>
    <property type="project" value="UniProtKB-UniPathway"/>
</dbReference>
<dbReference type="InterPro" id="IPR006076">
    <property type="entry name" value="FAD-dep_OxRdtase"/>
</dbReference>
<dbReference type="Gene3D" id="3.50.50.60">
    <property type="entry name" value="FAD/NAD(P)-binding domain"/>
    <property type="match status" value="2"/>
</dbReference>
<evidence type="ECO:0000256" key="5">
    <source>
        <dbReference type="ARBA" id="ARBA00050018"/>
    </source>
</evidence>
<dbReference type="GO" id="GO:0009228">
    <property type="term" value="P:thiamine biosynthetic process"/>
    <property type="evidence" value="ECO:0007669"/>
    <property type="project" value="UniProtKB-KW"/>
</dbReference>
<comment type="catalytic activity">
    <reaction evidence="4">
        <text>glycine + O2 + H2O = glyoxylate + H2O2 + NH4(+)</text>
        <dbReference type="Rhea" id="RHEA:11532"/>
        <dbReference type="ChEBI" id="CHEBI:15377"/>
        <dbReference type="ChEBI" id="CHEBI:15379"/>
        <dbReference type="ChEBI" id="CHEBI:16240"/>
        <dbReference type="ChEBI" id="CHEBI:28938"/>
        <dbReference type="ChEBI" id="CHEBI:36655"/>
        <dbReference type="ChEBI" id="CHEBI:57305"/>
        <dbReference type="EC" id="1.4.3.19"/>
    </reaction>
</comment>
<keyword evidence="2" id="KW-0784">Thiamine biosynthesis</keyword>
<evidence type="ECO:0000256" key="3">
    <source>
        <dbReference type="ARBA" id="ARBA00023002"/>
    </source>
</evidence>
<evidence type="ECO:0000313" key="7">
    <source>
        <dbReference type="EMBL" id="GIF90091.1"/>
    </source>
</evidence>
<protein>
    <recommendedName>
        <fullName evidence="5">glycine oxidase</fullName>
        <ecNumber evidence="5">1.4.3.19</ecNumber>
    </recommendedName>
</protein>
<evidence type="ECO:0000259" key="6">
    <source>
        <dbReference type="Pfam" id="PF01266"/>
    </source>
</evidence>
<reference evidence="7 8" key="1">
    <citation type="submission" date="2021-01" db="EMBL/GenBank/DDBJ databases">
        <title>Whole genome shotgun sequence of Catellatospora chokoriensis NBRC 107358.</title>
        <authorList>
            <person name="Komaki H."/>
            <person name="Tamura T."/>
        </authorList>
    </citation>
    <scope>NUCLEOTIDE SEQUENCE [LARGE SCALE GENOMIC DNA]</scope>
    <source>
        <strain evidence="7 8">NBRC 107358</strain>
    </source>
</reference>
<organism evidence="7 8">
    <name type="scientific">Catellatospora chokoriensis</name>
    <dbReference type="NCBI Taxonomy" id="310353"/>
    <lineage>
        <taxon>Bacteria</taxon>
        <taxon>Bacillati</taxon>
        <taxon>Actinomycetota</taxon>
        <taxon>Actinomycetes</taxon>
        <taxon>Micromonosporales</taxon>
        <taxon>Micromonosporaceae</taxon>
        <taxon>Catellatospora</taxon>
    </lineage>
</organism>
<dbReference type="Proteomes" id="UP000619293">
    <property type="component" value="Unassembled WGS sequence"/>
</dbReference>
<dbReference type="NCBIfam" id="TIGR02352">
    <property type="entry name" value="thiamin_ThiO"/>
    <property type="match status" value="1"/>
</dbReference>
<dbReference type="RefSeq" id="WP_191840913.1">
    <property type="nucleotide sequence ID" value="NZ_BAAALB010000013.1"/>
</dbReference>
<dbReference type="AlphaFoldDB" id="A0A8J3JZJ0"/>
<accession>A0A8J3JZJ0</accession>